<sequence length="240" mass="25506">MPRKRHSKLRAPLALQPAAPFFPTSSAAGENLFPLLQLDGVSHAASGARPPPSRGRHSPPKGLTAATASIAPTLCAQAGPQPNAKVVPNPEAAPVATVWHHMSFPKLFPSDQGSGAPGGQIKRVPRPQLAVEEPESVSEDSERNADNQLPSAEEEAEPGPSKRPTTKRKVAVSPGDVCRFRNKLYPVLELPSYTTVTLTENSDEDFEGPSRTSLSVETGNVVKMLADSTNFSPLLKPRCG</sequence>
<dbReference type="EMBL" id="JAHDVG010000474">
    <property type="protein sequence ID" value="KAH1177780.1"/>
    <property type="molecule type" value="Genomic_DNA"/>
</dbReference>
<dbReference type="AlphaFoldDB" id="A0A9D4B2F7"/>
<organism evidence="2 3">
    <name type="scientific">Mauremys mutica</name>
    <name type="common">yellowpond turtle</name>
    <dbReference type="NCBI Taxonomy" id="74926"/>
    <lineage>
        <taxon>Eukaryota</taxon>
        <taxon>Metazoa</taxon>
        <taxon>Chordata</taxon>
        <taxon>Craniata</taxon>
        <taxon>Vertebrata</taxon>
        <taxon>Euteleostomi</taxon>
        <taxon>Archelosauria</taxon>
        <taxon>Testudinata</taxon>
        <taxon>Testudines</taxon>
        <taxon>Cryptodira</taxon>
        <taxon>Durocryptodira</taxon>
        <taxon>Testudinoidea</taxon>
        <taxon>Geoemydidae</taxon>
        <taxon>Geoemydinae</taxon>
        <taxon>Mauremys</taxon>
    </lineage>
</organism>
<protein>
    <submittedName>
        <fullName evidence="2">Uncharacterized protein</fullName>
    </submittedName>
</protein>
<comment type="caution">
    <text evidence="2">The sequence shown here is derived from an EMBL/GenBank/DDBJ whole genome shotgun (WGS) entry which is preliminary data.</text>
</comment>
<feature type="region of interest" description="Disordered" evidence="1">
    <location>
        <begin position="43"/>
        <end position="64"/>
    </location>
</feature>
<evidence type="ECO:0000313" key="2">
    <source>
        <dbReference type="EMBL" id="KAH1177780.1"/>
    </source>
</evidence>
<name>A0A9D4B2F7_9SAUR</name>
<feature type="region of interest" description="Disordered" evidence="1">
    <location>
        <begin position="106"/>
        <end position="171"/>
    </location>
</feature>
<accession>A0A9D4B2F7</accession>
<evidence type="ECO:0000313" key="3">
    <source>
        <dbReference type="Proteomes" id="UP000827986"/>
    </source>
</evidence>
<evidence type="ECO:0000256" key="1">
    <source>
        <dbReference type="SAM" id="MobiDB-lite"/>
    </source>
</evidence>
<gene>
    <name evidence="2" type="ORF">KIL84_011482</name>
</gene>
<dbReference type="Proteomes" id="UP000827986">
    <property type="component" value="Unassembled WGS sequence"/>
</dbReference>
<feature type="non-terminal residue" evidence="2">
    <location>
        <position position="1"/>
    </location>
</feature>
<keyword evidence="3" id="KW-1185">Reference proteome</keyword>
<proteinExistence type="predicted"/>
<reference evidence="2" key="1">
    <citation type="submission" date="2021-09" db="EMBL/GenBank/DDBJ databases">
        <title>The genome of Mauremys mutica provides insights into the evolution of semi-aquatic lifestyle.</title>
        <authorList>
            <person name="Gong S."/>
            <person name="Gao Y."/>
        </authorList>
    </citation>
    <scope>NUCLEOTIDE SEQUENCE</scope>
    <source>
        <strain evidence="2">MM-2020</strain>
        <tissue evidence="2">Muscle</tissue>
    </source>
</reference>